<evidence type="ECO:0000256" key="1">
    <source>
        <dbReference type="SAM" id="Phobius"/>
    </source>
</evidence>
<sequence>MPMEIIPFNSEKFQVLITYLHFLSLVICLSTTVYLFLVP</sequence>
<name>A0A0E9Q0D2_ANGAN</name>
<dbReference type="EMBL" id="GBXM01098812">
    <property type="protein sequence ID" value="JAH09765.1"/>
    <property type="molecule type" value="Transcribed_RNA"/>
</dbReference>
<organism evidence="2">
    <name type="scientific">Anguilla anguilla</name>
    <name type="common">European freshwater eel</name>
    <name type="synonym">Muraena anguilla</name>
    <dbReference type="NCBI Taxonomy" id="7936"/>
    <lineage>
        <taxon>Eukaryota</taxon>
        <taxon>Metazoa</taxon>
        <taxon>Chordata</taxon>
        <taxon>Craniata</taxon>
        <taxon>Vertebrata</taxon>
        <taxon>Euteleostomi</taxon>
        <taxon>Actinopterygii</taxon>
        <taxon>Neopterygii</taxon>
        <taxon>Teleostei</taxon>
        <taxon>Anguilliformes</taxon>
        <taxon>Anguillidae</taxon>
        <taxon>Anguilla</taxon>
    </lineage>
</organism>
<evidence type="ECO:0000313" key="2">
    <source>
        <dbReference type="EMBL" id="JAH09765.1"/>
    </source>
</evidence>
<protein>
    <submittedName>
        <fullName evidence="2">Uncharacterized protein</fullName>
    </submittedName>
</protein>
<feature type="transmembrane region" description="Helical" evidence="1">
    <location>
        <begin position="16"/>
        <end position="37"/>
    </location>
</feature>
<keyword evidence="1" id="KW-0472">Membrane</keyword>
<reference evidence="2" key="1">
    <citation type="submission" date="2014-11" db="EMBL/GenBank/DDBJ databases">
        <authorList>
            <person name="Amaro Gonzalez C."/>
        </authorList>
    </citation>
    <scope>NUCLEOTIDE SEQUENCE</scope>
</reference>
<proteinExistence type="predicted"/>
<keyword evidence="1" id="KW-0812">Transmembrane</keyword>
<accession>A0A0E9Q0D2</accession>
<dbReference type="AlphaFoldDB" id="A0A0E9Q0D2"/>
<reference evidence="2" key="2">
    <citation type="journal article" date="2015" name="Fish Shellfish Immunol.">
        <title>Early steps in the European eel (Anguilla anguilla)-Vibrio vulnificus interaction in the gills: Role of the RtxA13 toxin.</title>
        <authorList>
            <person name="Callol A."/>
            <person name="Pajuelo D."/>
            <person name="Ebbesson L."/>
            <person name="Teles M."/>
            <person name="MacKenzie S."/>
            <person name="Amaro C."/>
        </authorList>
    </citation>
    <scope>NUCLEOTIDE SEQUENCE</scope>
</reference>
<keyword evidence="1" id="KW-1133">Transmembrane helix</keyword>